<sequence length="87" mass="9747">MHHDKGPVSEYVLKTGDEVSISCTWGEGPDVCVNVELDLEKMGNYWPKGFFPMDFTGDEAIMIGRKLIECGNRAKELDLIVENEGKI</sequence>
<name>A0A0F9Y2U2_9ZZZZ</name>
<organism evidence="1">
    <name type="scientific">marine sediment metagenome</name>
    <dbReference type="NCBI Taxonomy" id="412755"/>
    <lineage>
        <taxon>unclassified sequences</taxon>
        <taxon>metagenomes</taxon>
        <taxon>ecological metagenomes</taxon>
    </lineage>
</organism>
<comment type="caution">
    <text evidence="1">The sequence shown here is derived from an EMBL/GenBank/DDBJ whole genome shotgun (WGS) entry which is preliminary data.</text>
</comment>
<reference evidence="1" key="1">
    <citation type="journal article" date="2015" name="Nature">
        <title>Complex archaea that bridge the gap between prokaryotes and eukaryotes.</title>
        <authorList>
            <person name="Spang A."/>
            <person name="Saw J.H."/>
            <person name="Jorgensen S.L."/>
            <person name="Zaremba-Niedzwiedzka K."/>
            <person name="Martijn J."/>
            <person name="Lind A.E."/>
            <person name="van Eijk R."/>
            <person name="Schleper C."/>
            <person name="Guy L."/>
            <person name="Ettema T.J."/>
        </authorList>
    </citation>
    <scope>NUCLEOTIDE SEQUENCE</scope>
</reference>
<protein>
    <submittedName>
        <fullName evidence="1">Uncharacterized protein</fullName>
    </submittedName>
</protein>
<dbReference type="EMBL" id="LAZR01000049">
    <property type="protein sequence ID" value="KKN98988.1"/>
    <property type="molecule type" value="Genomic_DNA"/>
</dbReference>
<dbReference type="AlphaFoldDB" id="A0A0F9Y2U2"/>
<accession>A0A0F9Y2U2</accession>
<evidence type="ECO:0000313" key="1">
    <source>
        <dbReference type="EMBL" id="KKN98988.1"/>
    </source>
</evidence>
<proteinExistence type="predicted"/>
<gene>
    <name evidence="1" type="ORF">LCGC14_0142330</name>
</gene>